<dbReference type="Gene3D" id="1.10.10.410">
    <property type="match status" value="1"/>
</dbReference>
<dbReference type="RefSeq" id="WP_077388883.1">
    <property type="nucleotide sequence ID" value="NZ_CALESD010000041.1"/>
</dbReference>
<dbReference type="GO" id="GO:0016884">
    <property type="term" value="F:carbon-nitrogen ligase activity, with glutamine as amido-N-donor"/>
    <property type="evidence" value="ECO:0007669"/>
    <property type="project" value="InterPro"/>
</dbReference>
<dbReference type="InterPro" id="IPR042184">
    <property type="entry name" value="YqeY/Aim41_N"/>
</dbReference>
<dbReference type="GO" id="GO:0016740">
    <property type="term" value="F:transferase activity"/>
    <property type="evidence" value="ECO:0007669"/>
    <property type="project" value="UniProtKB-KW"/>
</dbReference>
<dbReference type="EMBL" id="CP019645">
    <property type="protein sequence ID" value="AQQ59958.1"/>
    <property type="molecule type" value="Genomic_DNA"/>
</dbReference>
<dbReference type="InterPro" id="IPR023168">
    <property type="entry name" value="GatB_Yqey_C_2"/>
</dbReference>
<gene>
    <name evidence="1" type="ORF">XJ32_07520</name>
</gene>
<dbReference type="PANTHER" id="PTHR28055:SF1">
    <property type="entry name" value="ALTERED INHERITANCE OF MITOCHONDRIA PROTEIN 41, MITOCHONDRIAL"/>
    <property type="match status" value="1"/>
</dbReference>
<dbReference type="SUPFAM" id="SSF89095">
    <property type="entry name" value="GatB/YqeY motif"/>
    <property type="match status" value="1"/>
</dbReference>
<dbReference type="PANTHER" id="PTHR28055">
    <property type="entry name" value="ALTERED INHERITANCE OF MITOCHONDRIA PROTEIN 41, MITOCHONDRIAL"/>
    <property type="match status" value="1"/>
</dbReference>
<organism evidence="1 2">
    <name type="scientific">Helicobacter bilis</name>
    <dbReference type="NCBI Taxonomy" id="37372"/>
    <lineage>
        <taxon>Bacteria</taxon>
        <taxon>Pseudomonadati</taxon>
        <taxon>Campylobacterota</taxon>
        <taxon>Epsilonproteobacteria</taxon>
        <taxon>Campylobacterales</taxon>
        <taxon>Helicobacteraceae</taxon>
        <taxon>Helicobacter</taxon>
    </lineage>
</organism>
<dbReference type="InterPro" id="IPR003789">
    <property type="entry name" value="Asn/Gln_tRNA_amidoTrase-B-like"/>
</dbReference>
<reference evidence="1 2" key="1">
    <citation type="submission" date="2017-02" db="EMBL/GenBank/DDBJ databases">
        <title>Whole genome sequencing of Helicobacter bilis strain AAQJH.</title>
        <authorList>
            <person name="Conlan S."/>
            <person name="Thomas P.J."/>
            <person name="Mullikin J."/>
            <person name="Palmore T.N."/>
            <person name="Frank K.M."/>
            <person name="Segre J.A."/>
        </authorList>
    </citation>
    <scope>NUCLEOTIDE SEQUENCE [LARGE SCALE GENOMIC DNA]</scope>
    <source>
        <strain evidence="1 2">AAQJH</strain>
    </source>
</reference>
<accession>A0A1Q2LHR6</accession>
<dbReference type="InterPro" id="IPR019004">
    <property type="entry name" value="YqeY/Aim41"/>
</dbReference>
<proteinExistence type="predicted"/>
<dbReference type="Proteomes" id="UP000188298">
    <property type="component" value="Chromosome"/>
</dbReference>
<evidence type="ECO:0000313" key="2">
    <source>
        <dbReference type="Proteomes" id="UP000188298"/>
    </source>
</evidence>
<keyword evidence="1" id="KW-0808">Transferase</keyword>
<evidence type="ECO:0000313" key="1">
    <source>
        <dbReference type="EMBL" id="AQQ59958.1"/>
    </source>
</evidence>
<dbReference type="KEGG" id="hbl:XJ32_07520"/>
<name>A0A1Q2LHR6_9HELI</name>
<dbReference type="AlphaFoldDB" id="A0A1Q2LHR6"/>
<sequence length="146" mass="16163">MSIKDSIMADIKEAMKSGDSTKRDALRTLHSALKQVEIDKRIVLSDEDCIGILKTALKQREDAKESYLNAGRQDLADKESYEIALILQYLPKQLDDNELENAIKEIIEKVGAKDSKDLGKVMGAAKSLNAVATGKRISDMAKKLLQ</sequence>
<protein>
    <submittedName>
        <fullName evidence="1">Glutamyl-tRNA amidotransferase</fullName>
    </submittedName>
</protein>
<dbReference type="Pfam" id="PF09424">
    <property type="entry name" value="YqeY"/>
    <property type="match status" value="1"/>
</dbReference>
<dbReference type="Gene3D" id="1.10.1510.10">
    <property type="entry name" value="Uncharacterised protein YqeY/AIM41 PF09424, N-terminal domain"/>
    <property type="match status" value="1"/>
</dbReference>